<dbReference type="InterPro" id="IPR001584">
    <property type="entry name" value="Integrase_cat-core"/>
</dbReference>
<dbReference type="Pfam" id="PF13333">
    <property type="entry name" value="rve_2"/>
    <property type="match status" value="1"/>
</dbReference>
<evidence type="ECO:0000313" key="7">
    <source>
        <dbReference type="EMBL" id="ADQ14480.1"/>
    </source>
</evidence>
<evidence type="ECO:0000313" key="4">
    <source>
        <dbReference type="EMBL" id="ADQ13718.1"/>
    </source>
</evidence>
<dbReference type="Proteomes" id="UP000007434">
    <property type="component" value="Chromosome"/>
</dbReference>
<feature type="domain" description="Integrase catalytic" evidence="3">
    <location>
        <begin position="141"/>
        <end position="308"/>
    </location>
</feature>
<dbReference type="HOGENOM" id="CLU_027402_31_2_9"/>
<dbReference type="KEGG" id="has:Halsa_0606"/>
<dbReference type="Pfam" id="PF00665">
    <property type="entry name" value="rve"/>
    <property type="match status" value="1"/>
</dbReference>
<dbReference type="KEGG" id="has:Halsa_0573"/>
<accession>E4RKY8</accession>
<dbReference type="GO" id="GO:0003676">
    <property type="term" value="F:nucleic acid binding"/>
    <property type="evidence" value="ECO:0007669"/>
    <property type="project" value="InterPro"/>
</dbReference>
<dbReference type="InterPro" id="IPR050900">
    <property type="entry name" value="Transposase_IS3/IS150/IS904"/>
</dbReference>
<protein>
    <submittedName>
        <fullName evidence="8">Integrase catalytic region</fullName>
    </submittedName>
</protein>
<dbReference type="Pfam" id="PF13276">
    <property type="entry name" value="HTH_21"/>
    <property type="match status" value="1"/>
</dbReference>
<dbReference type="GO" id="GO:0015074">
    <property type="term" value="P:DNA integration"/>
    <property type="evidence" value="ECO:0007669"/>
    <property type="project" value="InterPro"/>
</dbReference>
<dbReference type="EMBL" id="CP002304">
    <property type="protein sequence ID" value="ADQ14480.1"/>
    <property type="molecule type" value="Genomic_DNA"/>
</dbReference>
<dbReference type="KEGG" id="has:Halsa_0235"/>
<evidence type="ECO:0000313" key="8">
    <source>
        <dbReference type="EMBL" id="ADQ15729.1"/>
    </source>
</evidence>
<dbReference type="PANTHER" id="PTHR46889:SF4">
    <property type="entry name" value="TRANSPOSASE INSO FOR INSERTION SEQUENCE ELEMENT IS911B-RELATED"/>
    <property type="match status" value="1"/>
</dbReference>
<dbReference type="PROSITE" id="PS50994">
    <property type="entry name" value="INTEGRASE"/>
    <property type="match status" value="1"/>
</dbReference>
<dbReference type="InterPro" id="IPR048020">
    <property type="entry name" value="Transpos_IS3"/>
</dbReference>
<dbReference type="eggNOG" id="COG2801">
    <property type="taxonomic scope" value="Bacteria"/>
</dbReference>
<dbReference type="InterPro" id="IPR012337">
    <property type="entry name" value="RNaseH-like_sf"/>
</dbReference>
<evidence type="ECO:0000313" key="9">
    <source>
        <dbReference type="Proteomes" id="UP000007434"/>
    </source>
</evidence>
<proteinExistence type="predicted"/>
<dbReference type="PANTHER" id="PTHR46889">
    <property type="entry name" value="TRANSPOSASE INSF FOR INSERTION SEQUENCE IS3B-RELATED"/>
    <property type="match status" value="1"/>
</dbReference>
<evidence type="ECO:0000256" key="2">
    <source>
        <dbReference type="SAM" id="MobiDB-lite"/>
    </source>
</evidence>
<dbReference type="KEGG" id="has:Halsa_2324"/>
<evidence type="ECO:0000313" key="5">
    <source>
        <dbReference type="EMBL" id="ADQ14038.1"/>
    </source>
</evidence>
<keyword evidence="9" id="KW-1185">Reference proteome</keyword>
<evidence type="ECO:0000256" key="1">
    <source>
        <dbReference type="ARBA" id="ARBA00002286"/>
    </source>
</evidence>
<evidence type="ECO:0000259" key="3">
    <source>
        <dbReference type="PROSITE" id="PS50994"/>
    </source>
</evidence>
<dbReference type="SUPFAM" id="SSF53098">
    <property type="entry name" value="Ribonuclease H-like"/>
    <property type="match status" value="1"/>
</dbReference>
<gene>
    <name evidence="4" type="ordered locus">Halsa_0235</name>
    <name evidence="5" type="ordered locus">Halsa_0573</name>
    <name evidence="6" type="ordered locus">Halsa_0606</name>
    <name evidence="7" type="ordered locus">Halsa_1041</name>
    <name evidence="8" type="ordered locus">Halsa_2324</name>
</gene>
<dbReference type="AlphaFoldDB" id="E4RKY8"/>
<dbReference type="EMBL" id="CP002304">
    <property type="protein sequence ID" value="ADQ14062.1"/>
    <property type="molecule type" value="Genomic_DNA"/>
</dbReference>
<dbReference type="EMBL" id="CP002304">
    <property type="protein sequence ID" value="ADQ14038.1"/>
    <property type="molecule type" value="Genomic_DNA"/>
</dbReference>
<dbReference type="InterPro" id="IPR025948">
    <property type="entry name" value="HTH-like_dom"/>
</dbReference>
<name>E4RKY8_HALHG</name>
<reference evidence="8 9" key="2">
    <citation type="journal article" date="2011" name="J. Bacteriol.">
        <title>Complete Genome Sequence of the Haloalkaliphilic, Hydrogen Producing Halanaerobium hydrogenoformans.</title>
        <authorList>
            <person name="Brown S.D."/>
            <person name="Begemann M.B."/>
            <person name="Mormile M.R."/>
            <person name="Wall J.D."/>
            <person name="Han C.S."/>
            <person name="Goodwin L.A."/>
            <person name="Pitluck S."/>
            <person name="Land M.L."/>
            <person name="Hauser L.J."/>
            <person name="Elias D.A."/>
        </authorList>
    </citation>
    <scope>NUCLEOTIDE SEQUENCE [LARGE SCALE GENOMIC DNA]</scope>
    <source>
        <strain evidence="9">sapolanicus</strain>
        <strain evidence="8">Sapolanicus</strain>
    </source>
</reference>
<sequence length="319" mass="36903">MALKVQIASKWINKGYKISIVLDFVGLNSSTYYSNINRKTESESTNSSNSNNPQGRPVPGYSLTESGEKISDEQIKEWLLELVAGDGFPYGYRKLTVCLKEDYNLKINKKKVYRLCKELDILRSQRKIKKFRPKKIAKQEEITEPNQLWQMDLKYGYINGTDQFFFQMSVIDVFDKTVIDYHLGLSCKAKDTCRVLKAALNKRKLYKGMNLPKIRTDNGPQFVSKLFGDTCEKLGVEHQRIPVRTPNMNAHIESFHSVLEKDCYSINEFSSFIDAYKKVSEYMNYYNNRYRHGSLNDMPPAKFYKLAKAEKIVAEPVLA</sequence>
<dbReference type="Gene3D" id="3.30.420.10">
    <property type="entry name" value="Ribonuclease H-like superfamily/Ribonuclease H"/>
    <property type="match status" value="1"/>
</dbReference>
<feature type="region of interest" description="Disordered" evidence="2">
    <location>
        <begin position="40"/>
        <end position="63"/>
    </location>
</feature>
<feature type="compositionally biased region" description="Low complexity" evidence="2">
    <location>
        <begin position="43"/>
        <end position="52"/>
    </location>
</feature>
<dbReference type="InterPro" id="IPR036397">
    <property type="entry name" value="RNaseH_sf"/>
</dbReference>
<dbReference type="EMBL" id="CP002304">
    <property type="protein sequence ID" value="ADQ13718.1"/>
    <property type="molecule type" value="Genomic_DNA"/>
</dbReference>
<evidence type="ECO:0000313" key="6">
    <source>
        <dbReference type="EMBL" id="ADQ14062.1"/>
    </source>
</evidence>
<dbReference type="STRING" id="656519.Halsa_0235"/>
<dbReference type="EMBL" id="CP002304">
    <property type="protein sequence ID" value="ADQ15729.1"/>
    <property type="molecule type" value="Genomic_DNA"/>
</dbReference>
<dbReference type="NCBIfam" id="NF033516">
    <property type="entry name" value="transpos_IS3"/>
    <property type="match status" value="1"/>
</dbReference>
<organism evidence="8 9">
    <name type="scientific">Halanaerobium hydrogeniformans</name>
    <name type="common">Halanaerobium sp. (strain sapolanicus)</name>
    <dbReference type="NCBI Taxonomy" id="656519"/>
    <lineage>
        <taxon>Bacteria</taxon>
        <taxon>Bacillati</taxon>
        <taxon>Bacillota</taxon>
        <taxon>Clostridia</taxon>
        <taxon>Halanaerobiales</taxon>
        <taxon>Halanaerobiaceae</taxon>
        <taxon>Halanaerobium</taxon>
    </lineage>
</organism>
<comment type="function">
    <text evidence="1">Involved in the transposition of the insertion sequence.</text>
</comment>
<dbReference type="KEGG" id="has:Halsa_1041"/>
<reference evidence="8 9" key="1">
    <citation type="submission" date="2010-11" db="EMBL/GenBank/DDBJ databases">
        <title>Complete sequence of Halanaerobium sp. sapolanicus.</title>
        <authorList>
            <consortium name="US DOE Joint Genome Institute"/>
            <person name="Lucas S."/>
            <person name="Copeland A."/>
            <person name="Lapidus A."/>
            <person name="Cheng J.-F."/>
            <person name="Bruce D."/>
            <person name="Goodwin L."/>
            <person name="Pitluck S."/>
            <person name="Davenport K."/>
            <person name="Detter J.C."/>
            <person name="Han C."/>
            <person name="Tapia R."/>
            <person name="Land M."/>
            <person name="Hauser L."/>
            <person name="Jeffries C."/>
            <person name="Kyrpides N."/>
            <person name="Ivanova N."/>
            <person name="Mikhailova N."/>
            <person name="Begemann M.B."/>
            <person name="Mormile M.R."/>
            <person name="Wall J.D."/>
            <person name="Elias D.A."/>
            <person name="Woyke T."/>
        </authorList>
    </citation>
    <scope>NUCLEOTIDE SEQUENCE [LARGE SCALE GENOMIC DNA]</scope>
    <source>
        <strain evidence="8">Sapolanicus</strain>
        <strain evidence="9">sapolanicus</strain>
    </source>
</reference>